<dbReference type="PANTHER" id="PTHR37810:SF5">
    <property type="entry name" value="IMMUNITY PROTEIN SDPI"/>
    <property type="match status" value="1"/>
</dbReference>
<evidence type="ECO:0000313" key="2">
    <source>
        <dbReference type="EMBL" id="MFC3053495.1"/>
    </source>
</evidence>
<feature type="transmembrane region" description="Helical" evidence="1">
    <location>
        <begin position="93"/>
        <end position="112"/>
    </location>
</feature>
<keyword evidence="1" id="KW-0472">Membrane</keyword>
<accession>A0ABV7D9A2</accession>
<comment type="caution">
    <text evidence="2">The sequence shown here is derived from an EMBL/GenBank/DDBJ whole genome shotgun (WGS) entry which is preliminary data.</text>
</comment>
<protein>
    <submittedName>
        <fullName evidence="2">SdpI family protein</fullName>
    </submittedName>
</protein>
<dbReference type="Proteomes" id="UP001595444">
    <property type="component" value="Unassembled WGS sequence"/>
</dbReference>
<organism evidence="2 3">
    <name type="scientific">Kordiimonas pumila</name>
    <dbReference type="NCBI Taxonomy" id="2161677"/>
    <lineage>
        <taxon>Bacteria</taxon>
        <taxon>Pseudomonadati</taxon>
        <taxon>Pseudomonadota</taxon>
        <taxon>Alphaproteobacteria</taxon>
        <taxon>Kordiimonadales</taxon>
        <taxon>Kordiimonadaceae</taxon>
        <taxon>Kordiimonas</taxon>
    </lineage>
</organism>
<dbReference type="Pfam" id="PF13630">
    <property type="entry name" value="SdpI"/>
    <property type="match status" value="1"/>
</dbReference>
<evidence type="ECO:0000256" key="1">
    <source>
        <dbReference type="SAM" id="Phobius"/>
    </source>
</evidence>
<feature type="transmembrane region" description="Helical" evidence="1">
    <location>
        <begin position="118"/>
        <end position="138"/>
    </location>
</feature>
<feature type="transmembrane region" description="Helical" evidence="1">
    <location>
        <begin position="171"/>
        <end position="188"/>
    </location>
</feature>
<reference evidence="3" key="1">
    <citation type="journal article" date="2019" name="Int. J. Syst. Evol. Microbiol.">
        <title>The Global Catalogue of Microorganisms (GCM) 10K type strain sequencing project: providing services to taxonomists for standard genome sequencing and annotation.</title>
        <authorList>
            <consortium name="The Broad Institute Genomics Platform"/>
            <consortium name="The Broad Institute Genome Sequencing Center for Infectious Disease"/>
            <person name="Wu L."/>
            <person name="Ma J."/>
        </authorList>
    </citation>
    <scope>NUCLEOTIDE SEQUENCE [LARGE SCALE GENOMIC DNA]</scope>
    <source>
        <strain evidence="3">KCTC 62164</strain>
    </source>
</reference>
<dbReference type="EMBL" id="JBHRSL010000027">
    <property type="protein sequence ID" value="MFC3053495.1"/>
    <property type="molecule type" value="Genomic_DNA"/>
</dbReference>
<sequence>MTDVEKKVSFKWALVLTALTILAGIYGILTVDLNTAVPTSWDFDGTITNYDSPLLALTVLPIIQVIILLIACKINVFDPRAENLKASPKAVSAILTAIFALFFSLQIFMLLSAKGMPASINAIQILIGFLFIVIGNYFGKLKSSFILGIRTPWTLSSDTVWRKTHRLGGKTFVAGGFALLLTALVFGNGVIYKWLFFSIIAVTVAVPVLYSWYIWQQENKDIQQK</sequence>
<name>A0ABV7D9A2_9PROT</name>
<evidence type="ECO:0000313" key="3">
    <source>
        <dbReference type="Proteomes" id="UP001595444"/>
    </source>
</evidence>
<feature type="transmembrane region" description="Helical" evidence="1">
    <location>
        <begin position="12"/>
        <end position="33"/>
    </location>
</feature>
<dbReference type="InterPro" id="IPR026272">
    <property type="entry name" value="SdpI"/>
</dbReference>
<feature type="transmembrane region" description="Helical" evidence="1">
    <location>
        <begin position="53"/>
        <end position="72"/>
    </location>
</feature>
<dbReference type="PANTHER" id="PTHR37810">
    <property type="entry name" value="IMMUNITY PROTEIN SDPI"/>
    <property type="match status" value="1"/>
</dbReference>
<dbReference type="PIRSF" id="PIRSF038959">
    <property type="entry name" value="SdpI"/>
    <property type="match status" value="1"/>
</dbReference>
<dbReference type="InterPro" id="IPR025962">
    <property type="entry name" value="SdpI/YhfL"/>
</dbReference>
<proteinExistence type="predicted"/>
<feature type="transmembrane region" description="Helical" evidence="1">
    <location>
        <begin position="194"/>
        <end position="215"/>
    </location>
</feature>
<gene>
    <name evidence="2" type="ORF">ACFOKA_16470</name>
</gene>
<keyword evidence="3" id="KW-1185">Reference proteome</keyword>
<keyword evidence="1" id="KW-0812">Transmembrane</keyword>
<dbReference type="RefSeq" id="WP_194215556.1">
    <property type="nucleotide sequence ID" value="NZ_CP061205.1"/>
</dbReference>
<keyword evidence="1" id="KW-1133">Transmembrane helix</keyword>